<organism evidence="2">
    <name type="scientific">Anguilla anguilla</name>
    <name type="common">European freshwater eel</name>
    <name type="synonym">Muraena anguilla</name>
    <dbReference type="NCBI Taxonomy" id="7936"/>
    <lineage>
        <taxon>Eukaryota</taxon>
        <taxon>Metazoa</taxon>
        <taxon>Chordata</taxon>
        <taxon>Craniata</taxon>
        <taxon>Vertebrata</taxon>
        <taxon>Euteleostomi</taxon>
        <taxon>Actinopterygii</taxon>
        <taxon>Neopterygii</taxon>
        <taxon>Teleostei</taxon>
        <taxon>Anguilliformes</taxon>
        <taxon>Anguillidae</taxon>
        <taxon>Anguilla</taxon>
    </lineage>
</organism>
<keyword evidence="1" id="KW-0732">Signal</keyword>
<evidence type="ECO:0000256" key="1">
    <source>
        <dbReference type="SAM" id="SignalP"/>
    </source>
</evidence>
<name>A0A0E9QKC4_ANGAN</name>
<protein>
    <submittedName>
        <fullName evidence="2">Uncharacterized protein</fullName>
    </submittedName>
</protein>
<reference evidence="2" key="1">
    <citation type="submission" date="2014-11" db="EMBL/GenBank/DDBJ databases">
        <authorList>
            <person name="Amaro Gonzalez C."/>
        </authorList>
    </citation>
    <scope>NUCLEOTIDE SEQUENCE</scope>
</reference>
<dbReference type="EMBL" id="GBXM01092029">
    <property type="protein sequence ID" value="JAH16548.1"/>
    <property type="molecule type" value="Transcribed_RNA"/>
</dbReference>
<sequence>MLGLYLMMTTIFFLDSAPNTPTDRCGNGGFRKSSAGR</sequence>
<feature type="signal peptide" evidence="1">
    <location>
        <begin position="1"/>
        <end position="16"/>
    </location>
</feature>
<feature type="chain" id="PRO_5002431108" evidence="1">
    <location>
        <begin position="17"/>
        <end position="37"/>
    </location>
</feature>
<proteinExistence type="predicted"/>
<evidence type="ECO:0000313" key="2">
    <source>
        <dbReference type="EMBL" id="JAH16548.1"/>
    </source>
</evidence>
<dbReference type="AlphaFoldDB" id="A0A0E9QKC4"/>
<accession>A0A0E9QKC4</accession>
<reference evidence="2" key="2">
    <citation type="journal article" date="2015" name="Fish Shellfish Immunol.">
        <title>Early steps in the European eel (Anguilla anguilla)-Vibrio vulnificus interaction in the gills: Role of the RtxA13 toxin.</title>
        <authorList>
            <person name="Callol A."/>
            <person name="Pajuelo D."/>
            <person name="Ebbesson L."/>
            <person name="Teles M."/>
            <person name="MacKenzie S."/>
            <person name="Amaro C."/>
        </authorList>
    </citation>
    <scope>NUCLEOTIDE SEQUENCE</scope>
</reference>